<reference evidence="3" key="2">
    <citation type="submission" date="2025-08" db="UniProtKB">
        <authorList>
            <consortium name="RefSeq"/>
        </authorList>
    </citation>
    <scope>IDENTIFICATION</scope>
    <source>
        <tissue evidence="3">Leaf</tissue>
    </source>
</reference>
<evidence type="ECO:0000256" key="1">
    <source>
        <dbReference type="ARBA" id="ARBA00006251"/>
    </source>
</evidence>
<comment type="similarity">
    <text evidence="1">Belongs to the phytoene/squalene synthase family.</text>
</comment>
<proteinExistence type="inferred from homology"/>
<dbReference type="Proteomes" id="UP000515151">
    <property type="component" value="Chromosome 2"/>
</dbReference>
<dbReference type="PANTHER" id="PTHR11626">
    <property type="entry name" value="FARNESYL-DIPHOSPHATE FARNESYLTRANSFERASE"/>
    <property type="match status" value="1"/>
</dbReference>
<dbReference type="Gene3D" id="1.10.600.10">
    <property type="entry name" value="Farnesyl Diphosphate Synthase"/>
    <property type="match status" value="1"/>
</dbReference>
<dbReference type="FunFam" id="1.10.600.10:FF:000023">
    <property type="entry name" value="Squalene synthase"/>
    <property type="match status" value="1"/>
</dbReference>
<dbReference type="GO" id="GO:0045338">
    <property type="term" value="P:farnesyl diphosphate metabolic process"/>
    <property type="evidence" value="ECO:0007669"/>
    <property type="project" value="InterPro"/>
</dbReference>
<keyword evidence="2" id="KW-1185">Reference proteome</keyword>
<dbReference type="GO" id="GO:0051996">
    <property type="term" value="F:squalene synthase [NAD(P)H] activity"/>
    <property type="evidence" value="ECO:0007669"/>
    <property type="project" value="InterPro"/>
</dbReference>
<dbReference type="GO" id="GO:0008610">
    <property type="term" value="P:lipid biosynthetic process"/>
    <property type="evidence" value="ECO:0007669"/>
    <property type="project" value="InterPro"/>
</dbReference>
<dbReference type="InterPro" id="IPR008949">
    <property type="entry name" value="Isoprenoid_synthase_dom_sf"/>
</dbReference>
<evidence type="ECO:0000313" key="3">
    <source>
        <dbReference type="RefSeq" id="XP_031382696.1"/>
    </source>
</evidence>
<dbReference type="GeneID" id="116196901"/>
<reference evidence="2" key="1">
    <citation type="journal article" date="2020" name="Plant Biotechnol. J.">
        <title>The pomegranate (Punica granatum L.) draft genome dissects genetic divergence between soft- and hard-seeded cultivars.</title>
        <authorList>
            <person name="Luo X."/>
            <person name="Li H."/>
            <person name="Wu Z."/>
            <person name="Yao W."/>
            <person name="Zhao P."/>
            <person name="Cao D."/>
            <person name="Yu H."/>
            <person name="Li K."/>
            <person name="Poudel K."/>
            <person name="Zhao D."/>
            <person name="Zhang F."/>
            <person name="Xia X."/>
            <person name="Chen L."/>
            <person name="Wang Q."/>
            <person name="Jing D."/>
            <person name="Cao S."/>
        </authorList>
    </citation>
    <scope>NUCLEOTIDE SEQUENCE [LARGE SCALE GENOMIC DNA]</scope>
    <source>
        <strain evidence="2">cv. Tunisia</strain>
    </source>
</reference>
<dbReference type="InterPro" id="IPR002060">
    <property type="entry name" value="Squ/phyt_synthse"/>
</dbReference>
<dbReference type="SUPFAM" id="SSF48576">
    <property type="entry name" value="Terpenoid synthases"/>
    <property type="match status" value="1"/>
</dbReference>
<dbReference type="InterPro" id="IPR044844">
    <property type="entry name" value="Trans_IPPS_euk-type"/>
</dbReference>
<dbReference type="InterPro" id="IPR006449">
    <property type="entry name" value="Squal_synth-like"/>
</dbReference>
<dbReference type="OrthoDB" id="431150at2759"/>
<dbReference type="AlphaFoldDB" id="A0A6P8CMY5"/>
<evidence type="ECO:0000313" key="2">
    <source>
        <dbReference type="Proteomes" id="UP000515151"/>
    </source>
</evidence>
<dbReference type="PANTHER" id="PTHR11626:SF2">
    <property type="entry name" value="SQUALENE SYNTHASE"/>
    <property type="match status" value="1"/>
</dbReference>
<name>A0A6P8CMY5_PUNGR</name>
<dbReference type="Pfam" id="PF00494">
    <property type="entry name" value="SQS_PSY"/>
    <property type="match status" value="1"/>
</dbReference>
<protein>
    <submittedName>
        <fullName evidence="3">Squalene synthase 2-like isoform X1</fullName>
    </submittedName>
</protein>
<sequence length="391" mass="45425">MSGNSYLAAQVFILLCSYDTFPQVFRSMKWTMMVREVQKQLPPQPHWAFRYTMLLRATRNLGFSILQLPLQLRKPMMIFYLVLRALDTIEDDMSLSSEVKIPILIAFHEHIYDHDWQFSCGSPKYKVLMDNFYNVRTAFLELETSHREVIKDVTKRMGAGMAKFISKEVETMDDLHEYAHYSAGVYPGISRIFRTSKLEDSSCHSADQEHLYNSMALLVQKSDVIRDYLEDVHEAPEPRRFWPRCIWGKYVNKLEDFKHEENSAKAVQCLNEMVMYTLTDVEDSLKNLSSLKDPVEFRFYALHHVAATGMLALCYNNIDVFRSASNLKLRPGLAAKLFDRIWTISDLCRAILEFSSLMKSKVEKHDPNSVETLVRIEAIEHICKTGSQQEC</sequence>
<accession>A0A6P8CMY5</accession>
<gene>
    <name evidence="3" type="primary">LOC116196901</name>
</gene>
<dbReference type="NCBIfam" id="TIGR01559">
    <property type="entry name" value="squal_synth"/>
    <property type="match status" value="1"/>
</dbReference>
<organism evidence="2 3">
    <name type="scientific">Punica granatum</name>
    <name type="common">Pomegranate</name>
    <dbReference type="NCBI Taxonomy" id="22663"/>
    <lineage>
        <taxon>Eukaryota</taxon>
        <taxon>Viridiplantae</taxon>
        <taxon>Streptophyta</taxon>
        <taxon>Embryophyta</taxon>
        <taxon>Tracheophyta</taxon>
        <taxon>Spermatophyta</taxon>
        <taxon>Magnoliopsida</taxon>
        <taxon>eudicotyledons</taxon>
        <taxon>Gunneridae</taxon>
        <taxon>Pentapetalae</taxon>
        <taxon>rosids</taxon>
        <taxon>malvids</taxon>
        <taxon>Myrtales</taxon>
        <taxon>Lythraceae</taxon>
        <taxon>Punica</taxon>
    </lineage>
</organism>
<dbReference type="GO" id="GO:0005789">
    <property type="term" value="C:endoplasmic reticulum membrane"/>
    <property type="evidence" value="ECO:0007669"/>
    <property type="project" value="TreeGrafter"/>
</dbReference>
<dbReference type="RefSeq" id="XP_031382696.1">
    <property type="nucleotide sequence ID" value="XM_031526836.1"/>
</dbReference>